<feature type="compositionally biased region" description="Polar residues" evidence="5">
    <location>
        <begin position="468"/>
        <end position="477"/>
    </location>
</feature>
<sequence>MRLSGLQKEVLSLYRQCLRECRKKPQETRAHFEKFVRDEFSRNLTIEKRDFAAIEFLLRKGHRQLDVYSSPGIKDVSNFLAIATNNYRRHHSSSTFQQLHRVLPSSSWTLLSMATLAAIPEAASTLLDRNRFRFRDSAATASFQRQRPKSRVVILSRRNSRAPTLIGRPPPPPTSPGSVYSSDIRRASEQHYAEVPPILPLDAPRHAQHDLRSTYDGATSYQKPRVRSVDEASSLDNAWEPSEPSIDLDTFPLPPVIRPLSVSSNRATPTAVAANPLRNPASTVPKPGMATSFANANFSPSNSRQKPHVCAYRSPRSSHSLLLDGAADFASASKHTSIDSALVEAISRSVCQQLSLFNAISKNNQEKRGLKASREAQPSRHRNHSSVHDKPLPPTAQAERRHGHPPRAKHPWTAENPPATPTRSSISLHTVSELMPFRPEFKAAGLAVTSKDQKRGFPAYIARLISSKPRQGRTNASRGKHSKVPGFDGTKDKYSSESSGTEISFAASQDMDEWRFALIDEAPVRKPKRRPAKEKKKKHKRRWLPCFPKDDESGADGDALSTMSQDLPPTPPPKPTPLKMSQRSGRGISARPRVDSIPRSPRHRSIGARDADRRACDFCLYREPATGEGCRGGRYDGRGSSHEHYCVRQHGRRAQTTQIPPARHLHSQAGHSYQRQYQSLPNQILNRDIKSSQPRPSFDPDHIGVCCRGGRGVSNQANAPPNVPMRTSSIRESLPPSEDDCPGDGGRVADRDVLRGLHIAASAACDEQVDAFVRNKTGLRIRRFLADLMVLETLRDGEPDQGHGQGARRKRAALRQLKQQVRRSRQVGGSGPSA</sequence>
<comment type="subcellular location">
    <subcellularLocation>
        <location evidence="1">Mitochondrion matrix</location>
    </subcellularLocation>
</comment>
<feature type="region of interest" description="Disordered" evidence="5">
    <location>
        <begin position="711"/>
        <end position="744"/>
    </location>
</feature>
<comment type="caution">
    <text evidence="7">The sequence shown here is derived from an EMBL/GenBank/DDBJ whole genome shotgun (WGS) entry which is preliminary data.</text>
</comment>
<dbReference type="CDD" id="cd20268">
    <property type="entry name" value="Complex1_LYR_SDHAF1_LYRM8"/>
    <property type="match status" value="1"/>
</dbReference>
<evidence type="ECO:0000313" key="7">
    <source>
        <dbReference type="EMBL" id="TFB04288.1"/>
    </source>
</evidence>
<dbReference type="Pfam" id="PF05347">
    <property type="entry name" value="Complex1_LYR"/>
    <property type="match status" value="1"/>
</dbReference>
<evidence type="ECO:0000256" key="4">
    <source>
        <dbReference type="ARBA" id="ARBA00025715"/>
    </source>
</evidence>
<comment type="similarity">
    <text evidence="4">Belongs to the complex I LYR family. SDHAF1 subfamily.</text>
</comment>
<keyword evidence="3" id="KW-0143">Chaperone</keyword>
<dbReference type="InterPro" id="IPR045295">
    <property type="entry name" value="Complex1_LYR_SDHAF1_LYRM8"/>
</dbReference>
<dbReference type="InterPro" id="IPR008011">
    <property type="entry name" value="Complex1_LYR_dom"/>
</dbReference>
<feature type="region of interest" description="Disordered" evidence="5">
    <location>
        <begin position="525"/>
        <end position="608"/>
    </location>
</feature>
<evidence type="ECO:0000256" key="5">
    <source>
        <dbReference type="SAM" id="MobiDB-lite"/>
    </source>
</evidence>
<dbReference type="EMBL" id="PPTA01000004">
    <property type="protein sequence ID" value="TFB04288.1"/>
    <property type="molecule type" value="Genomic_DNA"/>
</dbReference>
<dbReference type="PANTHER" id="PTHR13675:SF1">
    <property type="entry name" value="SUCCINATE DEHYDROGENASE ASSEMBLY FACTOR 1, MITOCHONDRIAL"/>
    <property type="match status" value="1"/>
</dbReference>
<evidence type="ECO:0000256" key="1">
    <source>
        <dbReference type="ARBA" id="ARBA00004305"/>
    </source>
</evidence>
<protein>
    <recommendedName>
        <fullName evidence="6">Complex 1 LYR protein domain-containing protein</fullName>
    </recommendedName>
</protein>
<dbReference type="PANTHER" id="PTHR13675">
    <property type="entry name" value="LYR MOTIF-CONTAINING PROTEIN 2"/>
    <property type="match status" value="1"/>
</dbReference>
<feature type="compositionally biased region" description="Polar residues" evidence="5">
    <location>
        <begin position="713"/>
        <end position="731"/>
    </location>
</feature>
<dbReference type="Proteomes" id="UP001642720">
    <property type="component" value="Unassembled WGS sequence"/>
</dbReference>
<reference evidence="7 8" key="1">
    <citation type="submission" date="2018-01" db="EMBL/GenBank/DDBJ databases">
        <title>Genome characterization of the sugarcane-associated fungus Trichoderma ghanense CCMA-1212 and their application in lignocelulose bioconversion.</title>
        <authorList>
            <person name="Steindorff A.S."/>
            <person name="Mendes T.D."/>
            <person name="Vilela E.S.D."/>
            <person name="Rodrigues D.S."/>
            <person name="Formighieri E.F."/>
            <person name="Melo I.S."/>
            <person name="Favaro L.C.L."/>
        </authorList>
    </citation>
    <scope>NUCLEOTIDE SEQUENCE [LARGE SCALE GENOMIC DNA]</scope>
    <source>
        <strain evidence="7 8">CCMA-1212</strain>
    </source>
</reference>
<feature type="compositionally biased region" description="Basic residues" evidence="5">
    <location>
        <begin position="401"/>
        <end position="410"/>
    </location>
</feature>
<dbReference type="GeneID" id="300575428"/>
<proteinExistence type="inferred from homology"/>
<keyword evidence="8" id="KW-1185">Reference proteome</keyword>
<name>A0ABY2HBL4_9HYPO</name>
<dbReference type="RefSeq" id="XP_073560489.1">
    <property type="nucleotide sequence ID" value="XM_073700978.1"/>
</dbReference>
<organism evidence="7 8">
    <name type="scientific">Trichoderma ghanense</name>
    <dbReference type="NCBI Taxonomy" id="65468"/>
    <lineage>
        <taxon>Eukaryota</taxon>
        <taxon>Fungi</taxon>
        <taxon>Dikarya</taxon>
        <taxon>Ascomycota</taxon>
        <taxon>Pezizomycotina</taxon>
        <taxon>Sordariomycetes</taxon>
        <taxon>Hypocreomycetidae</taxon>
        <taxon>Hypocreales</taxon>
        <taxon>Hypocreaceae</taxon>
        <taxon>Trichoderma</taxon>
    </lineage>
</organism>
<evidence type="ECO:0000259" key="6">
    <source>
        <dbReference type="Pfam" id="PF05347"/>
    </source>
</evidence>
<feature type="region of interest" description="Disordered" evidence="5">
    <location>
        <begin position="215"/>
        <end position="241"/>
    </location>
</feature>
<gene>
    <name evidence="7" type="ORF">CCMA1212_003638</name>
</gene>
<feature type="region of interest" description="Disordered" evidence="5">
    <location>
        <begin position="365"/>
        <end position="424"/>
    </location>
</feature>
<evidence type="ECO:0000256" key="2">
    <source>
        <dbReference type="ARBA" id="ARBA00023128"/>
    </source>
</evidence>
<evidence type="ECO:0000256" key="3">
    <source>
        <dbReference type="ARBA" id="ARBA00023186"/>
    </source>
</evidence>
<feature type="compositionally biased region" description="Basic residues" evidence="5">
    <location>
        <begin position="525"/>
        <end position="543"/>
    </location>
</feature>
<evidence type="ECO:0000313" key="8">
    <source>
        <dbReference type="Proteomes" id="UP001642720"/>
    </source>
</evidence>
<feature type="compositionally biased region" description="Basic and acidic residues" evidence="5">
    <location>
        <begin position="365"/>
        <end position="378"/>
    </location>
</feature>
<keyword evidence="2" id="KW-0496">Mitochondrion</keyword>
<feature type="domain" description="Complex 1 LYR protein" evidence="6">
    <location>
        <begin position="8"/>
        <end position="67"/>
    </location>
</feature>
<accession>A0ABY2HBL4</accession>
<feature type="region of interest" description="Disordered" evidence="5">
    <location>
        <begin position="468"/>
        <end position="502"/>
    </location>
</feature>
<feature type="region of interest" description="Disordered" evidence="5">
    <location>
        <begin position="796"/>
        <end position="834"/>
    </location>
</feature>